<keyword evidence="6" id="KW-0067">ATP-binding</keyword>
<feature type="non-terminal residue" evidence="11">
    <location>
        <position position="347"/>
    </location>
</feature>
<evidence type="ECO:0000256" key="3">
    <source>
        <dbReference type="ARBA" id="ARBA00022679"/>
    </source>
</evidence>
<dbReference type="Pfam" id="PF00069">
    <property type="entry name" value="Pkinase"/>
    <property type="match status" value="1"/>
</dbReference>
<dbReference type="InterPro" id="IPR008271">
    <property type="entry name" value="Ser/Thr_kinase_AS"/>
</dbReference>
<organism evidence="11 12">
    <name type="scientific">Reticulomyxa filosa</name>
    <dbReference type="NCBI Taxonomy" id="46433"/>
    <lineage>
        <taxon>Eukaryota</taxon>
        <taxon>Sar</taxon>
        <taxon>Rhizaria</taxon>
        <taxon>Retaria</taxon>
        <taxon>Foraminifera</taxon>
        <taxon>Monothalamids</taxon>
        <taxon>Reticulomyxidae</taxon>
        <taxon>Reticulomyxa</taxon>
    </lineage>
</organism>
<dbReference type="PANTHER" id="PTHR24055">
    <property type="entry name" value="MITOGEN-ACTIVATED PROTEIN KINASE"/>
    <property type="match status" value="1"/>
</dbReference>
<evidence type="ECO:0000256" key="7">
    <source>
        <dbReference type="ARBA" id="ARBA00047899"/>
    </source>
</evidence>
<accession>X6NIW9</accession>
<dbReference type="Gene3D" id="1.10.510.10">
    <property type="entry name" value="Transferase(Phosphotransferase) domain 1"/>
    <property type="match status" value="1"/>
</dbReference>
<feature type="compositionally biased region" description="Basic and acidic residues" evidence="9">
    <location>
        <begin position="28"/>
        <end position="40"/>
    </location>
</feature>
<dbReference type="InterPro" id="IPR000719">
    <property type="entry name" value="Prot_kinase_dom"/>
</dbReference>
<evidence type="ECO:0000256" key="8">
    <source>
        <dbReference type="ARBA" id="ARBA00048679"/>
    </source>
</evidence>
<protein>
    <recommendedName>
        <fullName evidence="1">non-specific serine/threonine protein kinase</fullName>
        <ecNumber evidence="1">2.7.11.1</ecNumber>
    </recommendedName>
</protein>
<proteinExistence type="predicted"/>
<keyword evidence="4" id="KW-0547">Nucleotide-binding</keyword>
<evidence type="ECO:0000313" key="12">
    <source>
        <dbReference type="Proteomes" id="UP000023152"/>
    </source>
</evidence>
<dbReference type="GO" id="GO:0005524">
    <property type="term" value="F:ATP binding"/>
    <property type="evidence" value="ECO:0007669"/>
    <property type="project" value="UniProtKB-KW"/>
</dbReference>
<feature type="region of interest" description="Disordered" evidence="9">
    <location>
        <begin position="1"/>
        <end position="71"/>
    </location>
</feature>
<comment type="catalytic activity">
    <reaction evidence="8">
        <text>L-seryl-[protein] + ATP = O-phospho-L-seryl-[protein] + ADP + H(+)</text>
        <dbReference type="Rhea" id="RHEA:17989"/>
        <dbReference type="Rhea" id="RHEA-COMP:9863"/>
        <dbReference type="Rhea" id="RHEA-COMP:11604"/>
        <dbReference type="ChEBI" id="CHEBI:15378"/>
        <dbReference type="ChEBI" id="CHEBI:29999"/>
        <dbReference type="ChEBI" id="CHEBI:30616"/>
        <dbReference type="ChEBI" id="CHEBI:83421"/>
        <dbReference type="ChEBI" id="CHEBI:456216"/>
        <dbReference type="EC" id="2.7.11.1"/>
    </reaction>
</comment>
<keyword evidence="3" id="KW-0808">Transferase</keyword>
<evidence type="ECO:0000256" key="6">
    <source>
        <dbReference type="ARBA" id="ARBA00022840"/>
    </source>
</evidence>
<dbReference type="SUPFAM" id="SSF56112">
    <property type="entry name" value="Protein kinase-like (PK-like)"/>
    <property type="match status" value="1"/>
</dbReference>
<dbReference type="EC" id="2.7.11.1" evidence="1"/>
<feature type="domain" description="Protein kinase" evidence="10">
    <location>
        <begin position="89"/>
        <end position="347"/>
    </location>
</feature>
<keyword evidence="5" id="KW-0418">Kinase</keyword>
<comment type="caution">
    <text evidence="11">The sequence shown here is derived from an EMBL/GenBank/DDBJ whole genome shotgun (WGS) entry which is preliminary data.</text>
</comment>
<dbReference type="Gene3D" id="3.30.200.20">
    <property type="entry name" value="Phosphorylase Kinase, domain 1"/>
    <property type="match status" value="1"/>
</dbReference>
<dbReference type="InterPro" id="IPR011009">
    <property type="entry name" value="Kinase-like_dom_sf"/>
</dbReference>
<reference evidence="11 12" key="1">
    <citation type="journal article" date="2013" name="Curr. Biol.">
        <title>The Genome of the Foraminiferan Reticulomyxa filosa.</title>
        <authorList>
            <person name="Glockner G."/>
            <person name="Hulsmann N."/>
            <person name="Schleicher M."/>
            <person name="Noegel A.A."/>
            <person name="Eichinger L."/>
            <person name="Gallinger C."/>
            <person name="Pawlowski J."/>
            <person name="Sierra R."/>
            <person name="Euteneuer U."/>
            <person name="Pillet L."/>
            <person name="Moustafa A."/>
            <person name="Platzer M."/>
            <person name="Groth M."/>
            <person name="Szafranski K."/>
            <person name="Schliwa M."/>
        </authorList>
    </citation>
    <scope>NUCLEOTIDE SEQUENCE [LARGE SCALE GENOMIC DNA]</scope>
</reference>
<dbReference type="SMART" id="SM00220">
    <property type="entry name" value="S_TKc"/>
    <property type="match status" value="1"/>
</dbReference>
<feature type="compositionally biased region" description="Low complexity" evidence="9">
    <location>
        <begin position="43"/>
        <end position="58"/>
    </location>
</feature>
<name>X6NIW9_RETFI</name>
<evidence type="ECO:0000313" key="11">
    <source>
        <dbReference type="EMBL" id="ETO25843.1"/>
    </source>
</evidence>
<dbReference type="OMA" id="NERHCEK"/>
<evidence type="ECO:0000256" key="1">
    <source>
        <dbReference type="ARBA" id="ARBA00012513"/>
    </source>
</evidence>
<gene>
    <name evidence="11" type="ORF">RFI_11295</name>
</gene>
<evidence type="ECO:0000256" key="9">
    <source>
        <dbReference type="SAM" id="MobiDB-lite"/>
    </source>
</evidence>
<dbReference type="InterPro" id="IPR050117">
    <property type="entry name" value="MAPK"/>
</dbReference>
<dbReference type="OrthoDB" id="192887at2759"/>
<dbReference type="PROSITE" id="PS50011">
    <property type="entry name" value="PROTEIN_KINASE_DOM"/>
    <property type="match status" value="1"/>
</dbReference>
<keyword evidence="2" id="KW-0723">Serine/threonine-protein kinase</keyword>
<comment type="catalytic activity">
    <reaction evidence="7">
        <text>L-threonyl-[protein] + ATP = O-phospho-L-threonyl-[protein] + ADP + H(+)</text>
        <dbReference type="Rhea" id="RHEA:46608"/>
        <dbReference type="Rhea" id="RHEA-COMP:11060"/>
        <dbReference type="Rhea" id="RHEA-COMP:11605"/>
        <dbReference type="ChEBI" id="CHEBI:15378"/>
        <dbReference type="ChEBI" id="CHEBI:30013"/>
        <dbReference type="ChEBI" id="CHEBI:30616"/>
        <dbReference type="ChEBI" id="CHEBI:61977"/>
        <dbReference type="ChEBI" id="CHEBI:456216"/>
        <dbReference type="EC" id="2.7.11.1"/>
    </reaction>
</comment>
<evidence type="ECO:0000256" key="2">
    <source>
        <dbReference type="ARBA" id="ARBA00022527"/>
    </source>
</evidence>
<dbReference type="GO" id="GO:0004674">
    <property type="term" value="F:protein serine/threonine kinase activity"/>
    <property type="evidence" value="ECO:0007669"/>
    <property type="project" value="UniProtKB-KW"/>
</dbReference>
<dbReference type="PROSITE" id="PS00108">
    <property type="entry name" value="PROTEIN_KINASE_ST"/>
    <property type="match status" value="1"/>
</dbReference>
<evidence type="ECO:0000256" key="4">
    <source>
        <dbReference type="ARBA" id="ARBA00022741"/>
    </source>
</evidence>
<dbReference type="AlphaFoldDB" id="X6NIW9"/>
<keyword evidence="12" id="KW-1185">Reference proteome</keyword>
<dbReference type="EMBL" id="ASPP01008250">
    <property type="protein sequence ID" value="ETO25843.1"/>
    <property type="molecule type" value="Genomic_DNA"/>
</dbReference>
<evidence type="ECO:0000256" key="5">
    <source>
        <dbReference type="ARBA" id="ARBA00022777"/>
    </source>
</evidence>
<evidence type="ECO:0000259" key="10">
    <source>
        <dbReference type="PROSITE" id="PS50011"/>
    </source>
</evidence>
<dbReference type="Proteomes" id="UP000023152">
    <property type="component" value="Unassembled WGS sequence"/>
</dbReference>
<dbReference type="FunFam" id="1.10.510.10:FF:000405">
    <property type="entry name" value="Mitogen-activated protein kinase"/>
    <property type="match status" value="1"/>
</dbReference>
<sequence>MKPKETFTPVPKSVTPIQLHTTVVLDDSEMRTETEEDKKTVPSNHHTSGTRNTNSNGNACQQKQEDNTAEVNSRMERLYFPEHELGDRYRFVRYLGRGAYGHVAEGVVVKNGTTTTTTTTTTMEKVQHVAIKKMTNIFDYMMDAKRILREIRILRMLQNHPCIVKVMDVLPTGHSRNERHCEKVIETNESKVRWHNWKDDYQSIIVVFEFVDTDLQKLIESNQYFLAVHVQYIMYQMLSAVAYMHSYHVYHRDLKPANILVNENCTVKICDFGLARCIAPYQELAFAYDLMASGEDLRHTMSTVASIPHKQTNHALHFTQHIVTCHYRSPEVILMEQKLPFLYGIDM</sequence>